<dbReference type="Gene3D" id="1.10.260.40">
    <property type="entry name" value="lambda repressor-like DNA-binding domains"/>
    <property type="match status" value="1"/>
</dbReference>
<dbReference type="PATRIC" id="fig|1053231.3.peg.3635"/>
<evidence type="ECO:0000313" key="2">
    <source>
        <dbReference type="Proteomes" id="UP000014019"/>
    </source>
</evidence>
<sequence>MEKVLVLFSDALLLAAPMYEKNTQLWEKWNRYYEEVQGNHDKVVTSANISPSFSALVSWLGQKQEQGISLLHIYANLDKYKIEIRNVLNKIIEQEFGGTSEEAETAIISNTTDEKLKEHSIDLQEDYYSVSNDAVYYQLRDGIAKNHFEEDEVGAVPVLPLETKNTSGVAQLSSHKDEDLRLVNTNEAERWSILVDGVISNMDDLTADCLDTITIQWLNQAKSPDDFIDFSYENVLDMCNIPKASANGIEYYRAEDKIKIAQRIAALASIFIYLNDDNEVVVLNDRAETGKQFEMKREIIKRLFVLDSVVLWRDKNTNDYVGIESCRIKPGSFLSMYLYGSSSTTALLSKKALEYNSYRHKFHKRLIRYLSWQWRIRQQYSNLKRPYSIGGEKGLLSVMGINIAKGRPHRIREQLENVLIDLEKEKVISHWGYAEEIDESRIGERNWFKNYYSKLGIIILPPKELMDNIGSLVKKKVTDTPDKQENNLITNTVAHSVVSTEELIREKIMHQHMHQNRTMREMADELGLSPATLSRFCNKKMKRISNSVNDKLTKWYERQMIIESM</sequence>
<dbReference type="Proteomes" id="UP000014019">
    <property type="component" value="Unassembled WGS sequence"/>
</dbReference>
<organism evidence="1 2">
    <name type="scientific">Bacillus cereus VD118</name>
    <dbReference type="NCBI Taxonomy" id="1053231"/>
    <lineage>
        <taxon>Bacteria</taxon>
        <taxon>Bacillati</taxon>
        <taxon>Bacillota</taxon>
        <taxon>Bacilli</taxon>
        <taxon>Bacillales</taxon>
        <taxon>Bacillaceae</taxon>
        <taxon>Bacillus</taxon>
        <taxon>Bacillus cereus group</taxon>
    </lineage>
</organism>
<dbReference type="EMBL" id="AHEZ01000049">
    <property type="protein sequence ID" value="EOP67931.1"/>
    <property type="molecule type" value="Genomic_DNA"/>
</dbReference>
<evidence type="ECO:0000313" key="1">
    <source>
        <dbReference type="EMBL" id="EOP67931.1"/>
    </source>
</evidence>
<accession>R8QA13</accession>
<protein>
    <recommendedName>
        <fullName evidence="3">HTH cro/C1-type domain-containing protein</fullName>
    </recommendedName>
</protein>
<gene>
    <name evidence="1" type="ORF">IIQ_05232</name>
</gene>
<dbReference type="RefSeq" id="WP_016105634.1">
    <property type="nucleotide sequence ID" value="NZ_KB976799.1"/>
</dbReference>
<dbReference type="GO" id="GO:0003677">
    <property type="term" value="F:DNA binding"/>
    <property type="evidence" value="ECO:0007669"/>
    <property type="project" value="InterPro"/>
</dbReference>
<name>R8QA13_BACCE</name>
<dbReference type="InterPro" id="IPR010982">
    <property type="entry name" value="Lambda_DNA-bd_dom_sf"/>
</dbReference>
<reference evidence="1 2" key="1">
    <citation type="submission" date="2012-12" db="EMBL/GenBank/DDBJ databases">
        <title>The Genome Sequence of Bacillus cereus VD118.</title>
        <authorList>
            <consortium name="The Broad Institute Genome Sequencing Platform"/>
            <consortium name="The Broad Institute Genome Sequencing Center for Infectious Disease"/>
            <person name="Feldgarden M."/>
            <person name="Van der Auwera G.A."/>
            <person name="Mahillon J."/>
            <person name="Duprez V."/>
            <person name="Timmery S."/>
            <person name="Mattelet C."/>
            <person name="Dierick K."/>
            <person name="Sun M."/>
            <person name="Yu Z."/>
            <person name="Zhu L."/>
            <person name="Hu X."/>
            <person name="Shank E.B."/>
            <person name="Swiecicka I."/>
            <person name="Hansen B.M."/>
            <person name="Andrup L."/>
            <person name="Walker B."/>
            <person name="Young S.K."/>
            <person name="Zeng Q."/>
            <person name="Gargeya S."/>
            <person name="Fitzgerald M."/>
            <person name="Haas B."/>
            <person name="Abouelleil A."/>
            <person name="Alvarado L."/>
            <person name="Arachchi H.M."/>
            <person name="Berlin A.M."/>
            <person name="Chapman S.B."/>
            <person name="Dewar J."/>
            <person name="Goldberg J."/>
            <person name="Griggs A."/>
            <person name="Gujja S."/>
            <person name="Hansen M."/>
            <person name="Howarth C."/>
            <person name="Imamovic A."/>
            <person name="Larimer J."/>
            <person name="McCowan C."/>
            <person name="Murphy C."/>
            <person name="Neiman D."/>
            <person name="Pearson M."/>
            <person name="Priest M."/>
            <person name="Roberts A."/>
            <person name="Saif S."/>
            <person name="Shea T."/>
            <person name="Sisk P."/>
            <person name="Sykes S."/>
            <person name="Wortman J."/>
            <person name="Nusbaum C."/>
            <person name="Birren B."/>
        </authorList>
    </citation>
    <scope>NUCLEOTIDE SEQUENCE [LARGE SCALE GENOMIC DNA]</scope>
    <source>
        <strain evidence="1 2">VD118</strain>
    </source>
</reference>
<proteinExistence type="predicted"/>
<dbReference type="HOGENOM" id="CLU_041392_0_0_9"/>
<comment type="caution">
    <text evidence="1">The sequence shown here is derived from an EMBL/GenBank/DDBJ whole genome shotgun (WGS) entry which is preliminary data.</text>
</comment>
<evidence type="ECO:0008006" key="3">
    <source>
        <dbReference type="Google" id="ProtNLM"/>
    </source>
</evidence>
<dbReference type="AlphaFoldDB" id="R8QA13"/>